<organism evidence="6 7">
    <name type="scientific">Anaerovorax odorimutans</name>
    <dbReference type="NCBI Taxonomy" id="109327"/>
    <lineage>
        <taxon>Bacteria</taxon>
        <taxon>Bacillati</taxon>
        <taxon>Bacillota</taxon>
        <taxon>Clostridia</taxon>
        <taxon>Peptostreptococcales</taxon>
        <taxon>Anaerovoracaceae</taxon>
        <taxon>Anaerovorax</taxon>
    </lineage>
</organism>
<keyword evidence="7" id="KW-1185">Reference proteome</keyword>
<dbReference type="CDD" id="cd01106">
    <property type="entry name" value="HTH_TipAL-Mta"/>
    <property type="match status" value="1"/>
</dbReference>
<dbReference type="PROSITE" id="PS50937">
    <property type="entry name" value="HTH_MERR_2"/>
    <property type="match status" value="1"/>
</dbReference>
<feature type="domain" description="HTH merR-type" evidence="5">
    <location>
        <begin position="1"/>
        <end position="71"/>
    </location>
</feature>
<dbReference type="InterPro" id="IPR036244">
    <property type="entry name" value="TipA-like_antibiotic-bd"/>
</dbReference>
<dbReference type="EMBL" id="JANFXK010000017">
    <property type="protein sequence ID" value="MCQ4637915.1"/>
    <property type="molecule type" value="Genomic_DNA"/>
</dbReference>
<dbReference type="RefSeq" id="WP_256133098.1">
    <property type="nucleotide sequence ID" value="NZ_JANFXK010000017.1"/>
</dbReference>
<dbReference type="Gene3D" id="1.10.1660.10">
    <property type="match status" value="1"/>
</dbReference>
<keyword evidence="2" id="KW-0238">DNA-binding</keyword>
<evidence type="ECO:0000256" key="3">
    <source>
        <dbReference type="ARBA" id="ARBA00023159"/>
    </source>
</evidence>
<comment type="caution">
    <text evidence="6">The sequence shown here is derived from an EMBL/GenBank/DDBJ whole genome shotgun (WGS) entry which is preliminary data.</text>
</comment>
<keyword evidence="3" id="KW-0010">Activator</keyword>
<dbReference type="Pfam" id="PF13411">
    <property type="entry name" value="MerR_1"/>
    <property type="match status" value="1"/>
</dbReference>
<gene>
    <name evidence="6" type="ORF">NE619_14360</name>
</gene>
<dbReference type="InterPro" id="IPR000551">
    <property type="entry name" value="MerR-type_HTH_dom"/>
</dbReference>
<evidence type="ECO:0000313" key="7">
    <source>
        <dbReference type="Proteomes" id="UP001524502"/>
    </source>
</evidence>
<reference evidence="6 7" key="1">
    <citation type="submission" date="2022-06" db="EMBL/GenBank/DDBJ databases">
        <title>Isolation of gut microbiota from human fecal samples.</title>
        <authorList>
            <person name="Pamer E.G."/>
            <person name="Barat B."/>
            <person name="Waligurski E."/>
            <person name="Medina S."/>
            <person name="Paddock L."/>
            <person name="Mostad J."/>
        </authorList>
    </citation>
    <scope>NUCLEOTIDE SEQUENCE [LARGE SCALE GENOMIC DNA]</scope>
    <source>
        <strain evidence="6 7">SL.3.17</strain>
    </source>
</reference>
<protein>
    <submittedName>
        <fullName evidence="6">MerR family transcriptional regulator</fullName>
    </submittedName>
</protein>
<dbReference type="InterPro" id="IPR009061">
    <property type="entry name" value="DNA-bd_dom_put_sf"/>
</dbReference>
<keyword evidence="4" id="KW-0804">Transcription</keyword>
<dbReference type="InterPro" id="IPR047057">
    <property type="entry name" value="MerR_fam"/>
</dbReference>
<dbReference type="SMART" id="SM00422">
    <property type="entry name" value="HTH_MERR"/>
    <property type="match status" value="1"/>
</dbReference>
<evidence type="ECO:0000256" key="2">
    <source>
        <dbReference type="ARBA" id="ARBA00023125"/>
    </source>
</evidence>
<dbReference type="SUPFAM" id="SSF46955">
    <property type="entry name" value="Putative DNA-binding domain"/>
    <property type="match status" value="1"/>
</dbReference>
<keyword evidence="1" id="KW-0805">Transcription regulation</keyword>
<dbReference type="InterPro" id="IPR012925">
    <property type="entry name" value="TipAS_dom"/>
</dbReference>
<dbReference type="PANTHER" id="PTHR30204">
    <property type="entry name" value="REDOX-CYCLING DRUG-SENSING TRANSCRIPTIONAL ACTIVATOR SOXR"/>
    <property type="match status" value="1"/>
</dbReference>
<evidence type="ECO:0000313" key="6">
    <source>
        <dbReference type="EMBL" id="MCQ4637915.1"/>
    </source>
</evidence>
<dbReference type="Pfam" id="PF07739">
    <property type="entry name" value="TipAS"/>
    <property type="match status" value="1"/>
</dbReference>
<proteinExistence type="predicted"/>
<evidence type="ECO:0000256" key="4">
    <source>
        <dbReference type="ARBA" id="ARBA00023163"/>
    </source>
</evidence>
<dbReference type="PANTHER" id="PTHR30204:SF90">
    <property type="entry name" value="HTH-TYPE TRANSCRIPTIONAL ACTIVATOR MTA"/>
    <property type="match status" value="1"/>
</dbReference>
<sequence length="254" mass="28940">MEYTVKELADLAGISTRTLRYYHQIGLLPPARISQAGYRIYGEKEVDALQQILMQKAMGMGLSEIRESLSLPAEDKVRIMEEHLGKLLTKKKQIQKMIDNVSKTIKKEKGVITMTDQEKFEGLKRERIKIDEEKYGDESRQRYGADAVEGSREKLMKLSEEEYADMQSTEAEIRERLAAAVKGGMLPAGPEGRKIAGLHKQWLCYSWPAYSKKAHLGLAEMYTADERFKAYYDADVPGCAEFLREALKAHIENL</sequence>
<evidence type="ECO:0000259" key="5">
    <source>
        <dbReference type="PROSITE" id="PS50937"/>
    </source>
</evidence>
<evidence type="ECO:0000256" key="1">
    <source>
        <dbReference type="ARBA" id="ARBA00023015"/>
    </source>
</evidence>
<dbReference type="Proteomes" id="UP001524502">
    <property type="component" value="Unassembled WGS sequence"/>
</dbReference>
<dbReference type="Gene3D" id="1.10.490.50">
    <property type="entry name" value="Antibiotic binding domain of TipA-like multidrug resistance regulators"/>
    <property type="match status" value="1"/>
</dbReference>
<dbReference type="PRINTS" id="PR00040">
    <property type="entry name" value="HTHMERR"/>
</dbReference>
<name>A0ABT1RRX6_9FIRM</name>
<accession>A0ABT1RRX6</accession>
<dbReference type="SUPFAM" id="SSF89082">
    <property type="entry name" value="Antibiotic binding domain of TipA-like multidrug resistance regulators"/>
    <property type="match status" value="1"/>
</dbReference>